<dbReference type="Gene3D" id="2.160.20.10">
    <property type="entry name" value="Single-stranded right-handed beta-helix, Pectin lyase-like"/>
    <property type="match status" value="1"/>
</dbReference>
<sequence length="411" mass="46935">MKQQTIHIFEVIKDLNKLTSCLQQIINDHDPKNKLTISFDKPGIYLIDGLKLRSNLEFHLAKGVCLKGSGVEAKYYHRPGPFELNKNKTPICALIYAQNCEHIKFSGEGTIDGNYTKFILPNQKTASHLKFYKYPRPMTLYFENCVDTTLEDIEIKQAPFWTIHLVGCVNTVITKIKIHNEMRMPNTDGIDVDRSKNTLIQNCEIITGDDGICLKCTEETAKYGNCENLNVTDCYIESQSSAIKFGSSSFGDFENCKFERLDIRGSNRGLAFQLRDPGSAINIVFKDIKIETQRFTEKWWGSGEPIFITLLPRTENTDLSGQRLENVKFEDIEFLSDNSIFIYTEQAKMLDNIVFANLKATFRDVKLEKTTFDLRPCNGKATVQCRFQAIVSNSLNYVARDLKVNFVEKSI</sequence>
<dbReference type="GeneID" id="98319170"/>
<dbReference type="Proteomes" id="UP000051451">
    <property type="component" value="Unassembled WGS sequence"/>
</dbReference>
<reference evidence="5 6" key="1">
    <citation type="journal article" date="2015" name="Genome Announc.">
        <title>Expanding the biotechnology potential of lactobacilli through comparative genomics of 213 strains and associated genera.</title>
        <authorList>
            <person name="Sun Z."/>
            <person name="Harris H.M."/>
            <person name="McCann A."/>
            <person name="Guo C."/>
            <person name="Argimon S."/>
            <person name="Zhang W."/>
            <person name="Yang X."/>
            <person name="Jeffery I.B."/>
            <person name="Cooney J.C."/>
            <person name="Kagawa T.F."/>
            <person name="Liu W."/>
            <person name="Song Y."/>
            <person name="Salvetti E."/>
            <person name="Wrobel A."/>
            <person name="Rasinkangas P."/>
            <person name="Parkhill J."/>
            <person name="Rea M.C."/>
            <person name="O'Sullivan O."/>
            <person name="Ritari J."/>
            <person name="Douillard F.P."/>
            <person name="Paul Ross R."/>
            <person name="Yang R."/>
            <person name="Briner A.E."/>
            <person name="Felis G.E."/>
            <person name="de Vos W.M."/>
            <person name="Barrangou R."/>
            <person name="Klaenhammer T.R."/>
            <person name="Caufield P.W."/>
            <person name="Cui Y."/>
            <person name="Zhang H."/>
            <person name="O'Toole P.W."/>
        </authorList>
    </citation>
    <scope>NUCLEOTIDE SEQUENCE [LARGE SCALE GENOMIC DNA]</scope>
    <source>
        <strain evidence="5 6">DSM 18630</strain>
    </source>
</reference>
<comment type="caution">
    <text evidence="5">The sequence shown here is derived from an EMBL/GenBank/DDBJ whole genome shotgun (WGS) entry which is preliminary data.</text>
</comment>
<dbReference type="InterPro" id="IPR011050">
    <property type="entry name" value="Pectin_lyase_fold/virulence"/>
</dbReference>
<dbReference type="InterPro" id="IPR012334">
    <property type="entry name" value="Pectin_lyas_fold"/>
</dbReference>
<name>A0A0R1VKF3_9LACO</name>
<dbReference type="OrthoDB" id="9795222at2"/>
<dbReference type="PANTHER" id="PTHR31339:SF0">
    <property type="entry name" value="PECTIN LYASE-LIKE SUPERFAMILY PROTEIN"/>
    <property type="match status" value="1"/>
</dbReference>
<dbReference type="InterPro" id="IPR006626">
    <property type="entry name" value="PbH1"/>
</dbReference>
<dbReference type="PATRIC" id="fig|1423750.3.peg.1178"/>
<gene>
    <name evidence="5" type="ORF">FC89_GL001152</name>
</gene>
<dbReference type="Pfam" id="PF00295">
    <property type="entry name" value="Glyco_hydro_28"/>
    <property type="match status" value="1"/>
</dbReference>
<dbReference type="GO" id="GO:0004650">
    <property type="term" value="F:polygalacturonase activity"/>
    <property type="evidence" value="ECO:0007669"/>
    <property type="project" value="InterPro"/>
</dbReference>
<evidence type="ECO:0000256" key="3">
    <source>
        <dbReference type="ARBA" id="ARBA00023295"/>
    </source>
</evidence>
<keyword evidence="6" id="KW-1185">Reference proteome</keyword>
<keyword evidence="3 4" id="KW-0326">Glycosidase</keyword>
<dbReference type="PANTHER" id="PTHR31339">
    <property type="entry name" value="PECTIN LYASE-RELATED"/>
    <property type="match status" value="1"/>
</dbReference>
<accession>A0A0R1VKF3</accession>
<evidence type="ECO:0000256" key="4">
    <source>
        <dbReference type="RuleBase" id="RU361169"/>
    </source>
</evidence>
<dbReference type="STRING" id="1423750.FC89_GL001152"/>
<dbReference type="AlphaFoldDB" id="A0A0R1VKF3"/>
<organism evidence="5 6">
    <name type="scientific">Liquorilactobacillus ghanensis DSM 18630</name>
    <dbReference type="NCBI Taxonomy" id="1423750"/>
    <lineage>
        <taxon>Bacteria</taxon>
        <taxon>Bacillati</taxon>
        <taxon>Bacillota</taxon>
        <taxon>Bacilli</taxon>
        <taxon>Lactobacillales</taxon>
        <taxon>Lactobacillaceae</taxon>
        <taxon>Liquorilactobacillus</taxon>
    </lineage>
</organism>
<proteinExistence type="inferred from homology"/>
<dbReference type="InterPro" id="IPR051801">
    <property type="entry name" value="GH28_Enzymes"/>
</dbReference>
<evidence type="ECO:0008006" key="7">
    <source>
        <dbReference type="Google" id="ProtNLM"/>
    </source>
</evidence>
<dbReference type="RefSeq" id="WP_057871889.1">
    <property type="nucleotide sequence ID" value="NZ_AZGB01000016.1"/>
</dbReference>
<evidence type="ECO:0000256" key="1">
    <source>
        <dbReference type="ARBA" id="ARBA00008834"/>
    </source>
</evidence>
<dbReference type="SMART" id="SM00710">
    <property type="entry name" value="PbH1"/>
    <property type="match status" value="3"/>
</dbReference>
<dbReference type="GO" id="GO:0005975">
    <property type="term" value="P:carbohydrate metabolic process"/>
    <property type="evidence" value="ECO:0007669"/>
    <property type="project" value="InterPro"/>
</dbReference>
<comment type="similarity">
    <text evidence="1 4">Belongs to the glycosyl hydrolase 28 family.</text>
</comment>
<evidence type="ECO:0000313" key="5">
    <source>
        <dbReference type="EMBL" id="KRM06280.1"/>
    </source>
</evidence>
<dbReference type="InterPro" id="IPR000743">
    <property type="entry name" value="Glyco_hydro_28"/>
</dbReference>
<keyword evidence="2 4" id="KW-0378">Hydrolase</keyword>
<evidence type="ECO:0000313" key="6">
    <source>
        <dbReference type="Proteomes" id="UP000051451"/>
    </source>
</evidence>
<dbReference type="EMBL" id="AZGB01000016">
    <property type="protein sequence ID" value="KRM06280.1"/>
    <property type="molecule type" value="Genomic_DNA"/>
</dbReference>
<evidence type="ECO:0000256" key="2">
    <source>
        <dbReference type="ARBA" id="ARBA00022801"/>
    </source>
</evidence>
<dbReference type="SUPFAM" id="SSF51126">
    <property type="entry name" value="Pectin lyase-like"/>
    <property type="match status" value="1"/>
</dbReference>
<protein>
    <recommendedName>
        <fullName evidence="7">Polygalacturonase</fullName>
    </recommendedName>
</protein>